<name>A0A3Q7HK33_SOLLC</name>
<dbReference type="InParanoid" id="A0A3Q7HK33"/>
<dbReference type="STRING" id="4081.A0A3Q7HK33"/>
<sequence>MSTSHKAHCLILPYPLQGHINPMLQFSKRLRSKRVEITIVTSKVVSIEAII</sequence>
<keyword evidence="3" id="KW-1185">Reference proteome</keyword>
<dbReference type="PaxDb" id="4081-Solyc08g006400.1.1"/>
<comment type="similarity">
    <text evidence="1">Belongs to the UDP-glycosyltransferase family.</text>
</comment>
<dbReference type="PANTHER" id="PTHR11926">
    <property type="entry name" value="GLUCOSYL/GLUCURONOSYL TRANSFERASES"/>
    <property type="match status" value="1"/>
</dbReference>
<reference evidence="2" key="1">
    <citation type="journal article" date="2012" name="Nature">
        <title>The tomato genome sequence provides insights into fleshy fruit evolution.</title>
        <authorList>
            <consortium name="Tomato Genome Consortium"/>
        </authorList>
    </citation>
    <scope>NUCLEOTIDE SEQUENCE [LARGE SCALE GENOMIC DNA]</scope>
    <source>
        <strain evidence="2">cv. Heinz 1706</strain>
    </source>
</reference>
<dbReference type="Proteomes" id="UP000004994">
    <property type="component" value="Chromosome 8"/>
</dbReference>
<proteinExistence type="inferred from homology"/>
<dbReference type="AlphaFoldDB" id="A0A3Q7HK33"/>
<reference evidence="2" key="2">
    <citation type="submission" date="2019-01" db="UniProtKB">
        <authorList>
            <consortium name="EnsemblPlants"/>
        </authorList>
    </citation>
    <scope>IDENTIFICATION</scope>
    <source>
        <strain evidence="2">cv. Heinz 1706</strain>
    </source>
</reference>
<dbReference type="Gene3D" id="3.40.50.2000">
    <property type="entry name" value="Glycogen Phosphorylase B"/>
    <property type="match status" value="1"/>
</dbReference>
<dbReference type="Gramene" id="Solyc08g006400.1.1">
    <property type="protein sequence ID" value="Solyc08g006400.1.1.1"/>
    <property type="gene ID" value="Solyc08g006400.1"/>
</dbReference>
<organism evidence="2">
    <name type="scientific">Solanum lycopersicum</name>
    <name type="common">Tomato</name>
    <name type="synonym">Lycopersicon esculentum</name>
    <dbReference type="NCBI Taxonomy" id="4081"/>
    <lineage>
        <taxon>Eukaryota</taxon>
        <taxon>Viridiplantae</taxon>
        <taxon>Streptophyta</taxon>
        <taxon>Embryophyta</taxon>
        <taxon>Tracheophyta</taxon>
        <taxon>Spermatophyta</taxon>
        <taxon>Magnoliopsida</taxon>
        <taxon>eudicotyledons</taxon>
        <taxon>Gunneridae</taxon>
        <taxon>Pentapetalae</taxon>
        <taxon>asterids</taxon>
        <taxon>lamiids</taxon>
        <taxon>Solanales</taxon>
        <taxon>Solanaceae</taxon>
        <taxon>Solanoideae</taxon>
        <taxon>Solaneae</taxon>
        <taxon>Solanum</taxon>
        <taxon>Solanum subgen. Lycopersicon</taxon>
    </lineage>
</organism>
<protein>
    <submittedName>
        <fullName evidence="2">Uncharacterized protein</fullName>
    </submittedName>
</protein>
<dbReference type="PANTHER" id="PTHR11926:SF1553">
    <property type="entry name" value="GLYCOSYLTRANSFERASE"/>
    <property type="match status" value="1"/>
</dbReference>
<accession>A0A3Q7HK33</accession>
<evidence type="ECO:0000313" key="3">
    <source>
        <dbReference type="Proteomes" id="UP000004994"/>
    </source>
</evidence>
<evidence type="ECO:0000256" key="1">
    <source>
        <dbReference type="ARBA" id="ARBA00009995"/>
    </source>
</evidence>
<evidence type="ECO:0000313" key="2">
    <source>
        <dbReference type="EnsemblPlants" id="Solyc08g006400.1.1.1"/>
    </source>
</evidence>
<dbReference type="SUPFAM" id="SSF53756">
    <property type="entry name" value="UDP-Glycosyltransferase/glycogen phosphorylase"/>
    <property type="match status" value="1"/>
</dbReference>
<dbReference type="EnsemblPlants" id="Solyc08g006400.1.1">
    <property type="protein sequence ID" value="Solyc08g006400.1.1.1"/>
    <property type="gene ID" value="Solyc08g006400.1"/>
</dbReference>